<evidence type="ECO:0000256" key="1">
    <source>
        <dbReference type="SAM" id="Coils"/>
    </source>
</evidence>
<dbReference type="RefSeq" id="WP_014399597.1">
    <property type="nucleotide sequence ID" value="NC_017030.1"/>
</dbReference>
<dbReference type="eggNOG" id="COG0497">
    <property type="taxonomic scope" value="Bacteria"/>
</dbReference>
<reference evidence="2 3" key="1">
    <citation type="journal article" date="2012" name="J. Bacteriol.">
        <title>Complete Genome Sequence of the Fruiting Myxobacterium Corallococcus coralloides DSM 2259.</title>
        <authorList>
            <person name="Huntley S."/>
            <person name="Zhang Y."/>
            <person name="Treuner-Lange A."/>
            <person name="Kneip S."/>
            <person name="Sensen C.W."/>
            <person name="Sogaard-Andersen L."/>
        </authorList>
    </citation>
    <scope>NUCLEOTIDE SEQUENCE [LARGE SCALE GENOMIC DNA]</scope>
    <source>
        <strain evidence="3">ATCC 25202 / DSM 2259 / NBRC 100086 / M2</strain>
    </source>
</reference>
<gene>
    <name evidence="2" type="ordered locus">COCOR_06811</name>
</gene>
<evidence type="ECO:0000313" key="2">
    <source>
        <dbReference type="EMBL" id="AFE07139.1"/>
    </source>
</evidence>
<dbReference type="HOGENOM" id="CLU_513606_0_0_7"/>
<keyword evidence="1" id="KW-0175">Coiled coil</keyword>
<organism evidence="2 3">
    <name type="scientific">Corallococcus coralloides (strain ATCC 25202 / DSM 2259 / NBRC 100086 / M2)</name>
    <name type="common">Myxococcus coralloides</name>
    <dbReference type="NCBI Taxonomy" id="1144275"/>
    <lineage>
        <taxon>Bacteria</taxon>
        <taxon>Pseudomonadati</taxon>
        <taxon>Myxococcota</taxon>
        <taxon>Myxococcia</taxon>
        <taxon>Myxococcales</taxon>
        <taxon>Cystobacterineae</taxon>
        <taxon>Myxococcaceae</taxon>
        <taxon>Corallococcus</taxon>
    </lineage>
</organism>
<reference evidence="3" key="2">
    <citation type="submission" date="2012-03" db="EMBL/GenBank/DDBJ databases">
        <title>Genome sequence of the fruiting myxobacterium Corallococcus coralloides DSM 2259.</title>
        <authorList>
            <person name="Huntley S."/>
            <person name="Zhang Y."/>
            <person name="Treuner-Lange A."/>
            <person name="Sensen C.W."/>
            <person name="Sogaard-Andersen L."/>
        </authorList>
    </citation>
    <scope>NUCLEOTIDE SEQUENCE [LARGE SCALE GENOMIC DNA]</scope>
    <source>
        <strain evidence="3">ATCC 25202 / DSM 2259 / NBRC 100086 / M2</strain>
    </source>
</reference>
<dbReference type="Proteomes" id="UP000007587">
    <property type="component" value="Chromosome"/>
</dbReference>
<sequence length="530" mass="56604">MHGHSVERVRDEIASTRRPWPVLLAALLMGATGCHHAGRHAVAQQMQASFKEARLSESLNDERELSQKMLDLELAAVRRSVDVERDNALTLILGQPLAGGGGNSECSPRWSGGKAGSLLCDIDFRIERLLSVQNQCLMGSTDGVACAEAPVLGQVQAYVAFQNKKERNEASLKELGRMINLMRKSQGLSALPLTCSTSGLEALKAPLSKASPGEAGIAMAQVYVTDCTDSLAAQPPRIDTGLIPDAQRELDALSTDLDQSSTNAKTAGQEFDAALAAYDEAVSKGSDVKAALESLKTKLDLLGSAKGNAHLPEKAAEAAARYDAVVLAINHILEGKPGDTSGIEQVLVTAIDIDKLAKAERLPVLLLEAERLRGQAEAANARLTHAERQRTLLRTRIEALRDELRLLLEARRIATGPARACATAKPSLMESLQEASGTCKIDLATALIHYGNSWSIGERRARIALVQLNGDLHQQALDLSAVALRQWENVLAVPINAVVERHAGGVKPEDLARLLVEIAGFTAVGLATAL</sequence>
<dbReference type="AlphaFoldDB" id="H8MZH5"/>
<feature type="coiled-coil region" evidence="1">
    <location>
        <begin position="369"/>
        <end position="410"/>
    </location>
</feature>
<evidence type="ECO:0000313" key="3">
    <source>
        <dbReference type="Proteomes" id="UP000007587"/>
    </source>
</evidence>
<dbReference type="KEGG" id="ccx:COCOR_06811"/>
<accession>H8MZH5</accession>
<keyword evidence="3" id="KW-1185">Reference proteome</keyword>
<proteinExistence type="predicted"/>
<dbReference type="EMBL" id="CP003389">
    <property type="protein sequence ID" value="AFE07139.1"/>
    <property type="molecule type" value="Genomic_DNA"/>
</dbReference>
<protein>
    <submittedName>
        <fullName evidence="2">Uncharacterized protein</fullName>
    </submittedName>
</protein>
<dbReference type="InParanoid" id="H8MZH5"/>
<name>H8MZH5_CORCM</name>
<dbReference type="STRING" id="1144275.COCOR_06811"/>